<comment type="similarity">
    <text evidence="2 3">Belongs to the cytochrome P450 family.</text>
</comment>
<name>A0ABN2XIE5_9ACTN</name>
<protein>
    <recommendedName>
        <fullName evidence="6">Cytochrome P450</fullName>
    </recommendedName>
</protein>
<keyword evidence="5" id="KW-1185">Reference proteome</keyword>
<keyword evidence="3" id="KW-0560">Oxidoreductase</keyword>
<dbReference type="InterPro" id="IPR017972">
    <property type="entry name" value="Cyt_P450_CS"/>
</dbReference>
<dbReference type="SUPFAM" id="SSF48264">
    <property type="entry name" value="Cytochrome P450"/>
    <property type="match status" value="1"/>
</dbReference>
<evidence type="ECO:0000256" key="1">
    <source>
        <dbReference type="ARBA" id="ARBA00001971"/>
    </source>
</evidence>
<evidence type="ECO:0000256" key="2">
    <source>
        <dbReference type="ARBA" id="ARBA00010617"/>
    </source>
</evidence>
<dbReference type="Pfam" id="PF00067">
    <property type="entry name" value="p450"/>
    <property type="match status" value="1"/>
</dbReference>
<keyword evidence="3" id="KW-0503">Monooxygenase</keyword>
<dbReference type="Proteomes" id="UP001501161">
    <property type="component" value="Unassembled WGS sequence"/>
</dbReference>
<proteinExistence type="inferred from homology"/>
<comment type="cofactor">
    <cofactor evidence="1">
        <name>heme</name>
        <dbReference type="ChEBI" id="CHEBI:30413"/>
    </cofactor>
</comment>
<evidence type="ECO:0000256" key="3">
    <source>
        <dbReference type="RuleBase" id="RU000461"/>
    </source>
</evidence>
<keyword evidence="3" id="KW-0479">Metal-binding</keyword>
<dbReference type="InterPro" id="IPR002397">
    <property type="entry name" value="Cyt_P450_B"/>
</dbReference>
<dbReference type="InterPro" id="IPR036396">
    <property type="entry name" value="Cyt_P450_sf"/>
</dbReference>
<dbReference type="EMBL" id="BAAAMQ010000014">
    <property type="protein sequence ID" value="GAA2111752.1"/>
    <property type="molecule type" value="Genomic_DNA"/>
</dbReference>
<keyword evidence="3" id="KW-0349">Heme</keyword>
<evidence type="ECO:0000313" key="4">
    <source>
        <dbReference type="EMBL" id="GAA2111752.1"/>
    </source>
</evidence>
<dbReference type="CDD" id="cd00302">
    <property type="entry name" value="cytochrome_P450"/>
    <property type="match status" value="1"/>
</dbReference>
<keyword evidence="3" id="KW-0408">Iron</keyword>
<comment type="caution">
    <text evidence="4">The sequence shown here is derived from an EMBL/GenBank/DDBJ whole genome shotgun (WGS) entry which is preliminary data.</text>
</comment>
<dbReference type="InterPro" id="IPR050121">
    <property type="entry name" value="Cytochrome_P450_monoxygenase"/>
</dbReference>
<dbReference type="PRINTS" id="PR00359">
    <property type="entry name" value="BP450"/>
</dbReference>
<dbReference type="Gene3D" id="1.10.630.10">
    <property type="entry name" value="Cytochrome P450"/>
    <property type="match status" value="1"/>
</dbReference>
<organism evidence="4 5">
    <name type="scientific">Nocardioides furvisabuli</name>
    <dbReference type="NCBI Taxonomy" id="375542"/>
    <lineage>
        <taxon>Bacteria</taxon>
        <taxon>Bacillati</taxon>
        <taxon>Actinomycetota</taxon>
        <taxon>Actinomycetes</taxon>
        <taxon>Propionibacteriales</taxon>
        <taxon>Nocardioidaceae</taxon>
        <taxon>Nocardioides</taxon>
    </lineage>
</organism>
<gene>
    <name evidence="4" type="ORF">GCM10009726_28110</name>
</gene>
<evidence type="ECO:0008006" key="6">
    <source>
        <dbReference type="Google" id="ProtNLM"/>
    </source>
</evidence>
<dbReference type="PANTHER" id="PTHR24305">
    <property type="entry name" value="CYTOCHROME P450"/>
    <property type="match status" value="1"/>
</dbReference>
<dbReference type="PROSITE" id="PS00086">
    <property type="entry name" value="CYTOCHROME_P450"/>
    <property type="match status" value="1"/>
</dbReference>
<dbReference type="InterPro" id="IPR001128">
    <property type="entry name" value="Cyt_P450"/>
</dbReference>
<dbReference type="PANTHER" id="PTHR24305:SF166">
    <property type="entry name" value="CYTOCHROME P450 12A4, MITOCHONDRIAL-RELATED"/>
    <property type="match status" value="1"/>
</dbReference>
<evidence type="ECO:0000313" key="5">
    <source>
        <dbReference type="Proteomes" id="UP001501161"/>
    </source>
</evidence>
<reference evidence="4 5" key="1">
    <citation type="journal article" date="2019" name="Int. J. Syst. Evol. Microbiol.">
        <title>The Global Catalogue of Microorganisms (GCM) 10K type strain sequencing project: providing services to taxonomists for standard genome sequencing and annotation.</title>
        <authorList>
            <consortium name="The Broad Institute Genomics Platform"/>
            <consortium name="The Broad Institute Genome Sequencing Center for Infectious Disease"/>
            <person name="Wu L."/>
            <person name="Ma J."/>
        </authorList>
    </citation>
    <scope>NUCLEOTIDE SEQUENCE [LARGE SCALE GENOMIC DNA]</scope>
    <source>
        <strain evidence="4 5">JCM 13813</strain>
    </source>
</reference>
<accession>A0ABN2XIE5</accession>
<sequence>MMHVDSAESAGSRLGAVLSAPRTGVVRLSPAGPWLVTTHADARRVLTEPHLFDFPGDVTRSGDLSGSTGESRSGHTVFAPLAPDQVARGVLTFERELATALDTHDRTRPAEPYDAMVLLRQPVARSTTAAVLGQLDEARRDRVAALVLDWIDALAPVISARRPPGRWRRTRRTEKAARYALEDELAPLIGPEDTPAQVATLLAAGIQVPIAAGAWLLAWLGQHETGDLDPTYAVWETLRLTPPTWITARLTTEEVELTGARVPAGRVVLVSPLLLGRSDDLVPGDDHDRGTFDPDRWQDGLQRPGAWLPFGAGPHACPGRTLGTAQLVHLARWGVDRTIALSENVSIDQSRGILPSPCRFTASRREIP</sequence>